<sequence length="323" mass="35699">MIVNTPLAKLPDISVVIPAYNEGEGVDRALATISGILQTVPGNWEIIVIDDGSRDDTYERVCLYAQTEPNVKGVSFSRNFGKEAALLAGLKYSRGKAVIVIDADLQHPPELIPEMLAKWHNGAKIVHAVKRSRKTDSAGKRLAALAVNKIISWLGGINIHNSSDYKLLDREIVDILVNQLPERERFFRGLSSWIGFREEYIEFDVSNRIENESKWSFWSLVELAITALTSFTSAPLRIVTFLGLMTLVLGFAVASEALWSWHQGQAVSGFATIIITLLLIGSFIMISLGIIGEYIAKIYEEIKSRPPYLIKSTVGIAGPESRG</sequence>
<evidence type="ECO:0000256" key="7">
    <source>
        <dbReference type="SAM" id="Phobius"/>
    </source>
</evidence>
<dbReference type="Pfam" id="PF00535">
    <property type="entry name" value="Glycos_transf_2"/>
    <property type="match status" value="1"/>
</dbReference>
<evidence type="ECO:0000256" key="2">
    <source>
        <dbReference type="ARBA" id="ARBA00022676"/>
    </source>
</evidence>
<dbReference type="Gene3D" id="3.90.550.10">
    <property type="entry name" value="Spore Coat Polysaccharide Biosynthesis Protein SpsA, Chain A"/>
    <property type="match status" value="1"/>
</dbReference>
<evidence type="ECO:0000313" key="9">
    <source>
        <dbReference type="EMBL" id="PZN78796.1"/>
    </source>
</evidence>
<evidence type="ECO:0000256" key="4">
    <source>
        <dbReference type="ARBA" id="ARBA00022692"/>
    </source>
</evidence>
<reference evidence="9 10" key="1">
    <citation type="journal article" date="2018" name="Aquat. Microb. Ecol.">
        <title>Gammaproteobacterial methanotrophs dominate.</title>
        <authorList>
            <person name="Rissanen A.J."/>
            <person name="Saarenheimo J."/>
            <person name="Tiirola M."/>
            <person name="Peura S."/>
            <person name="Aalto S.L."/>
            <person name="Karvinen A."/>
            <person name="Nykanen H."/>
        </authorList>
    </citation>
    <scope>NUCLEOTIDE SEQUENCE [LARGE SCALE GENOMIC DNA]</scope>
    <source>
        <strain evidence="9">AMbin10</strain>
    </source>
</reference>
<feature type="transmembrane region" description="Helical" evidence="7">
    <location>
        <begin position="241"/>
        <end position="261"/>
    </location>
</feature>
<protein>
    <submittedName>
        <fullName evidence="9">Glycosyltransferase</fullName>
    </submittedName>
</protein>
<dbReference type="AlphaFoldDB" id="A0A2W4R787"/>
<keyword evidence="2" id="KW-0328">Glycosyltransferase</keyword>
<dbReference type="GO" id="GO:0016757">
    <property type="term" value="F:glycosyltransferase activity"/>
    <property type="evidence" value="ECO:0007669"/>
    <property type="project" value="UniProtKB-KW"/>
</dbReference>
<keyword evidence="5 7" id="KW-1133">Transmembrane helix</keyword>
<dbReference type="PANTHER" id="PTHR48090">
    <property type="entry name" value="UNDECAPRENYL-PHOSPHATE 4-DEOXY-4-FORMAMIDO-L-ARABINOSE TRANSFERASE-RELATED"/>
    <property type="match status" value="1"/>
</dbReference>
<dbReference type="InterPro" id="IPR050256">
    <property type="entry name" value="Glycosyltransferase_2"/>
</dbReference>
<feature type="transmembrane region" description="Helical" evidence="7">
    <location>
        <begin position="267"/>
        <end position="296"/>
    </location>
</feature>
<evidence type="ECO:0000259" key="8">
    <source>
        <dbReference type="Pfam" id="PF00535"/>
    </source>
</evidence>
<evidence type="ECO:0000256" key="6">
    <source>
        <dbReference type="ARBA" id="ARBA00023136"/>
    </source>
</evidence>
<evidence type="ECO:0000256" key="3">
    <source>
        <dbReference type="ARBA" id="ARBA00022679"/>
    </source>
</evidence>
<keyword evidence="6 7" id="KW-0472">Membrane</keyword>
<dbReference type="InterPro" id="IPR001173">
    <property type="entry name" value="Glyco_trans_2-like"/>
</dbReference>
<proteinExistence type="predicted"/>
<evidence type="ECO:0000256" key="1">
    <source>
        <dbReference type="ARBA" id="ARBA00004141"/>
    </source>
</evidence>
<dbReference type="EMBL" id="QJPH01000313">
    <property type="protein sequence ID" value="PZN78796.1"/>
    <property type="molecule type" value="Genomic_DNA"/>
</dbReference>
<gene>
    <name evidence="9" type="ORF">DM484_12205</name>
</gene>
<dbReference type="CDD" id="cd04187">
    <property type="entry name" value="DPM1_like_bac"/>
    <property type="match status" value="1"/>
</dbReference>
<keyword evidence="3 9" id="KW-0808">Transferase</keyword>
<dbReference type="GO" id="GO:0005886">
    <property type="term" value="C:plasma membrane"/>
    <property type="evidence" value="ECO:0007669"/>
    <property type="project" value="TreeGrafter"/>
</dbReference>
<comment type="subcellular location">
    <subcellularLocation>
        <location evidence="1">Membrane</location>
        <topology evidence="1">Multi-pass membrane protein</topology>
    </subcellularLocation>
</comment>
<feature type="domain" description="Glycosyltransferase 2-like" evidence="8">
    <location>
        <begin position="14"/>
        <end position="168"/>
    </location>
</feature>
<dbReference type="SUPFAM" id="SSF53448">
    <property type="entry name" value="Nucleotide-diphospho-sugar transferases"/>
    <property type="match status" value="1"/>
</dbReference>
<evidence type="ECO:0000313" key="10">
    <source>
        <dbReference type="Proteomes" id="UP000249396"/>
    </source>
</evidence>
<keyword evidence="4 7" id="KW-0812">Transmembrane</keyword>
<dbReference type="Proteomes" id="UP000249396">
    <property type="component" value="Unassembled WGS sequence"/>
</dbReference>
<accession>A0A2W4R787</accession>
<dbReference type="PANTHER" id="PTHR48090:SF1">
    <property type="entry name" value="PROPHAGE BACTOPRENOL GLUCOSYL TRANSFERASE HOMOLOG"/>
    <property type="match status" value="1"/>
</dbReference>
<evidence type="ECO:0000256" key="5">
    <source>
        <dbReference type="ARBA" id="ARBA00022989"/>
    </source>
</evidence>
<organism evidence="9 10">
    <name type="scientific">Candidatus Methylumidiphilus alinenensis</name>
    <dbReference type="NCBI Taxonomy" id="2202197"/>
    <lineage>
        <taxon>Bacteria</taxon>
        <taxon>Pseudomonadati</taxon>
        <taxon>Pseudomonadota</taxon>
        <taxon>Gammaproteobacteria</taxon>
        <taxon>Methylococcales</taxon>
        <taxon>Candidatus Methylumidiphilus</taxon>
    </lineage>
</organism>
<dbReference type="InterPro" id="IPR029044">
    <property type="entry name" value="Nucleotide-diphossugar_trans"/>
</dbReference>
<name>A0A2W4R787_9GAMM</name>
<comment type="caution">
    <text evidence="9">The sequence shown here is derived from an EMBL/GenBank/DDBJ whole genome shotgun (WGS) entry which is preliminary data.</text>
</comment>